<organism evidence="14 15">
    <name type="scientific">Nocardioides luteus</name>
    <dbReference type="NCBI Taxonomy" id="1844"/>
    <lineage>
        <taxon>Bacteria</taxon>
        <taxon>Bacillati</taxon>
        <taxon>Actinomycetota</taxon>
        <taxon>Actinomycetes</taxon>
        <taxon>Propionibacteriales</taxon>
        <taxon>Nocardioidaceae</taxon>
        <taxon>Nocardioides</taxon>
    </lineage>
</organism>
<evidence type="ECO:0000256" key="9">
    <source>
        <dbReference type="ARBA" id="ARBA00022842"/>
    </source>
</evidence>
<evidence type="ECO:0000259" key="13">
    <source>
        <dbReference type="PROSITE" id="PS50146"/>
    </source>
</evidence>
<dbReference type="NCBIfam" id="TIGR00147">
    <property type="entry name" value="YegS/Rv2252/BmrU family lipid kinase"/>
    <property type="match status" value="1"/>
</dbReference>
<evidence type="ECO:0000256" key="7">
    <source>
        <dbReference type="ARBA" id="ARBA00022777"/>
    </source>
</evidence>
<dbReference type="PROSITE" id="PS50146">
    <property type="entry name" value="DAGK"/>
    <property type="match status" value="1"/>
</dbReference>
<comment type="cofactor">
    <cofactor evidence="1">
        <name>Mg(2+)</name>
        <dbReference type="ChEBI" id="CHEBI:18420"/>
    </cofactor>
</comment>
<keyword evidence="12" id="KW-1208">Phospholipid metabolism</keyword>
<dbReference type="InterPro" id="IPR045540">
    <property type="entry name" value="YegS/DAGK_C"/>
</dbReference>
<dbReference type="Gene3D" id="2.60.200.40">
    <property type="match status" value="1"/>
</dbReference>
<dbReference type="AlphaFoldDB" id="A0A1J4NBA4"/>
<dbReference type="InterPro" id="IPR001206">
    <property type="entry name" value="Diacylglycerol_kinase_cat_dom"/>
</dbReference>
<dbReference type="GO" id="GO:0046872">
    <property type="term" value="F:metal ion binding"/>
    <property type="evidence" value="ECO:0007669"/>
    <property type="project" value="UniProtKB-KW"/>
</dbReference>
<dbReference type="PANTHER" id="PTHR12358">
    <property type="entry name" value="SPHINGOSINE KINASE"/>
    <property type="match status" value="1"/>
</dbReference>
<keyword evidence="6" id="KW-0547">Nucleotide-binding</keyword>
<dbReference type="OrthoDB" id="142078at2"/>
<keyword evidence="7 14" id="KW-0418">Kinase</keyword>
<dbReference type="SUPFAM" id="SSF111331">
    <property type="entry name" value="NAD kinase/diacylglycerol kinase-like"/>
    <property type="match status" value="1"/>
</dbReference>
<gene>
    <name evidence="14" type="ORF">UG56_000510</name>
</gene>
<dbReference type="SMART" id="SM00046">
    <property type="entry name" value="DAGKc"/>
    <property type="match status" value="1"/>
</dbReference>
<dbReference type="GO" id="GO:0005886">
    <property type="term" value="C:plasma membrane"/>
    <property type="evidence" value="ECO:0007669"/>
    <property type="project" value="TreeGrafter"/>
</dbReference>
<dbReference type="Gene3D" id="3.40.50.10330">
    <property type="entry name" value="Probable inorganic polyphosphate/atp-NAD kinase, domain 1"/>
    <property type="match status" value="1"/>
</dbReference>
<dbReference type="Proteomes" id="UP000033772">
    <property type="component" value="Unassembled WGS sequence"/>
</dbReference>
<dbReference type="EMBL" id="JZDQ02000001">
    <property type="protein sequence ID" value="OIJ28749.1"/>
    <property type="molecule type" value="Genomic_DNA"/>
</dbReference>
<dbReference type="STRING" id="1844.UG56_000510"/>
<evidence type="ECO:0000256" key="6">
    <source>
        <dbReference type="ARBA" id="ARBA00022741"/>
    </source>
</evidence>
<keyword evidence="11" id="KW-0594">Phospholipid biosynthesis</keyword>
<keyword evidence="5" id="KW-0479">Metal-binding</keyword>
<evidence type="ECO:0000256" key="1">
    <source>
        <dbReference type="ARBA" id="ARBA00001946"/>
    </source>
</evidence>
<evidence type="ECO:0000256" key="5">
    <source>
        <dbReference type="ARBA" id="ARBA00022723"/>
    </source>
</evidence>
<dbReference type="Pfam" id="PF19279">
    <property type="entry name" value="YegS_C"/>
    <property type="match status" value="1"/>
</dbReference>
<dbReference type="InterPro" id="IPR017438">
    <property type="entry name" value="ATP-NAD_kinase_N"/>
</dbReference>
<dbReference type="GO" id="GO:0005524">
    <property type="term" value="F:ATP binding"/>
    <property type="evidence" value="ECO:0007669"/>
    <property type="project" value="UniProtKB-KW"/>
</dbReference>
<dbReference type="InterPro" id="IPR005218">
    <property type="entry name" value="Diacylglycerol/lipid_kinase"/>
</dbReference>
<comment type="similarity">
    <text evidence="2">Belongs to the diacylglycerol/lipid kinase family.</text>
</comment>
<dbReference type="InterPro" id="IPR016064">
    <property type="entry name" value="NAD/diacylglycerol_kinase_sf"/>
</dbReference>
<keyword evidence="8" id="KW-0067">ATP-binding</keyword>
<dbReference type="GO" id="GO:0004143">
    <property type="term" value="F:ATP-dependent diacylglycerol kinase activity"/>
    <property type="evidence" value="ECO:0007669"/>
    <property type="project" value="TreeGrafter"/>
</dbReference>
<accession>A0A1J4NBA4</accession>
<name>A0A1J4NBA4_9ACTN</name>
<proteinExistence type="inferred from homology"/>
<evidence type="ECO:0000256" key="8">
    <source>
        <dbReference type="ARBA" id="ARBA00022840"/>
    </source>
</evidence>
<evidence type="ECO:0000256" key="12">
    <source>
        <dbReference type="ARBA" id="ARBA00023264"/>
    </source>
</evidence>
<keyword evidence="15" id="KW-1185">Reference proteome</keyword>
<dbReference type="RefSeq" id="WP_045547248.1">
    <property type="nucleotide sequence ID" value="NZ_JZDQ02000001.1"/>
</dbReference>
<dbReference type="PANTHER" id="PTHR12358:SF106">
    <property type="entry name" value="LIPID KINASE YEGS"/>
    <property type="match status" value="1"/>
</dbReference>
<evidence type="ECO:0000256" key="3">
    <source>
        <dbReference type="ARBA" id="ARBA00022516"/>
    </source>
</evidence>
<protein>
    <submittedName>
        <fullName evidence="14">Sphingosine kinase</fullName>
    </submittedName>
</protein>
<keyword evidence="3" id="KW-0444">Lipid biosynthesis</keyword>
<sequence length="304" mass="31774">MTRQIALLANPTAGRGNADQILDAVTARLAASGAVVEHLIGDDADHALELARKAAADGVDTVVTLGGDGMVHVAVQALAETEVSLGVVPLGTGNDFARALGIPTGDPLAAADVVVRDQPRRIDLGRALAPASGSASATQTWFATVLAAGFDAAVNERANAMRWPHGDLRYTLAALSVIRSWKPVPYRLEIDGVVREQEAMLLAIANTESYGGGLRIAAECDPADGLLDAILIKPVSRLEFLRVFPGVRQAKHLTHPAFERIRARRITASAPGVVAYSDGERLGSLPLEVECVPSALGVLVPPTA</sequence>
<evidence type="ECO:0000256" key="11">
    <source>
        <dbReference type="ARBA" id="ARBA00023209"/>
    </source>
</evidence>
<dbReference type="InterPro" id="IPR050187">
    <property type="entry name" value="Lipid_Phosphate_FormReg"/>
</dbReference>
<reference evidence="14" key="1">
    <citation type="submission" date="2016-10" db="EMBL/GenBank/DDBJ databases">
        <title>Draft Genome Sequence of Nocardioides luteus Strain BAFB, an Alkane-Degrading Bacterium Isolated from JP-7 Polluted Soil.</title>
        <authorList>
            <person name="Brown L."/>
            <person name="Ruiz O.N."/>
            <person name="Gunasekera T."/>
        </authorList>
    </citation>
    <scope>NUCLEOTIDE SEQUENCE [LARGE SCALE GENOMIC DNA]</scope>
    <source>
        <strain evidence="14">BAFB</strain>
    </source>
</reference>
<evidence type="ECO:0000313" key="14">
    <source>
        <dbReference type="EMBL" id="OIJ28749.1"/>
    </source>
</evidence>
<keyword evidence="9" id="KW-0460">Magnesium</keyword>
<evidence type="ECO:0000256" key="2">
    <source>
        <dbReference type="ARBA" id="ARBA00005983"/>
    </source>
</evidence>
<evidence type="ECO:0000256" key="4">
    <source>
        <dbReference type="ARBA" id="ARBA00022679"/>
    </source>
</evidence>
<feature type="domain" description="DAGKc" evidence="13">
    <location>
        <begin position="1"/>
        <end position="131"/>
    </location>
</feature>
<evidence type="ECO:0000313" key="15">
    <source>
        <dbReference type="Proteomes" id="UP000033772"/>
    </source>
</evidence>
<keyword evidence="10" id="KW-0443">Lipid metabolism</keyword>
<evidence type="ECO:0000256" key="10">
    <source>
        <dbReference type="ARBA" id="ARBA00023098"/>
    </source>
</evidence>
<dbReference type="Pfam" id="PF00781">
    <property type="entry name" value="DAGK_cat"/>
    <property type="match status" value="1"/>
</dbReference>
<comment type="caution">
    <text evidence="14">The sequence shown here is derived from an EMBL/GenBank/DDBJ whole genome shotgun (WGS) entry which is preliminary data.</text>
</comment>
<dbReference type="GO" id="GO:0008654">
    <property type="term" value="P:phospholipid biosynthetic process"/>
    <property type="evidence" value="ECO:0007669"/>
    <property type="project" value="UniProtKB-KW"/>
</dbReference>
<keyword evidence="4" id="KW-0808">Transferase</keyword>